<dbReference type="AlphaFoldDB" id="A0AAX4HN37"/>
<dbReference type="Gene3D" id="3.40.30.10">
    <property type="entry name" value="Glutaredoxin"/>
    <property type="match status" value="1"/>
</dbReference>
<reference evidence="2 3" key="1">
    <citation type="submission" date="2023-11" db="EMBL/GenBank/DDBJ databases">
        <title>Peredibacter starrii A3.12.</title>
        <authorList>
            <person name="Mitchell R.J."/>
        </authorList>
    </citation>
    <scope>NUCLEOTIDE SEQUENCE [LARGE SCALE GENOMIC DNA]</scope>
    <source>
        <strain evidence="2 3">A3.12</strain>
    </source>
</reference>
<dbReference type="KEGG" id="psti:SOO65_18760"/>
<feature type="transmembrane region" description="Helical" evidence="1">
    <location>
        <begin position="21"/>
        <end position="40"/>
    </location>
</feature>
<gene>
    <name evidence="2" type="ORF">SOO65_18760</name>
</gene>
<sequence length="217" mass="23718">MSNLLKVNFSLASPIRLNMKQYAFLTFFVLSILGGIHSLMTYSGKAGAQTPAEGHWPASSKLSSSKNPHLVMFLHPGCSCSKASLAELGRLLAEAPELSAQLVFMRTPKLEKLFVENPLISKAKTLPRTEIVFDEHGEEAKIFGAETSGHSYFYNEKSELIFNGGLTMARGHEGASVGKESILSYFKGKKSTQNTLVFGCDIFGKLKTLSMVGKYVD</sequence>
<dbReference type="SUPFAM" id="SSF52833">
    <property type="entry name" value="Thioredoxin-like"/>
    <property type="match status" value="1"/>
</dbReference>
<evidence type="ECO:0000313" key="2">
    <source>
        <dbReference type="EMBL" id="WPU64738.1"/>
    </source>
</evidence>
<keyword evidence="1" id="KW-0812">Transmembrane</keyword>
<keyword evidence="3" id="KW-1185">Reference proteome</keyword>
<organism evidence="2 3">
    <name type="scientific">Peredibacter starrii</name>
    <dbReference type="NCBI Taxonomy" id="28202"/>
    <lineage>
        <taxon>Bacteria</taxon>
        <taxon>Pseudomonadati</taxon>
        <taxon>Bdellovibrionota</taxon>
        <taxon>Bacteriovoracia</taxon>
        <taxon>Bacteriovoracales</taxon>
        <taxon>Bacteriovoracaceae</taxon>
        <taxon>Peredibacter</taxon>
    </lineage>
</organism>
<evidence type="ECO:0008006" key="4">
    <source>
        <dbReference type="Google" id="ProtNLM"/>
    </source>
</evidence>
<keyword evidence="1" id="KW-0472">Membrane</keyword>
<name>A0AAX4HN37_9BACT</name>
<accession>A0AAX4HN37</accession>
<dbReference type="InterPro" id="IPR036249">
    <property type="entry name" value="Thioredoxin-like_sf"/>
</dbReference>
<evidence type="ECO:0000256" key="1">
    <source>
        <dbReference type="SAM" id="Phobius"/>
    </source>
</evidence>
<dbReference type="Proteomes" id="UP001324634">
    <property type="component" value="Chromosome"/>
</dbReference>
<dbReference type="RefSeq" id="WP_321394090.1">
    <property type="nucleotide sequence ID" value="NZ_CP139487.1"/>
</dbReference>
<protein>
    <recommendedName>
        <fullName evidence="4">RedB protein</fullName>
    </recommendedName>
</protein>
<proteinExistence type="predicted"/>
<dbReference type="EMBL" id="CP139487">
    <property type="protein sequence ID" value="WPU64738.1"/>
    <property type="molecule type" value="Genomic_DNA"/>
</dbReference>
<keyword evidence="1" id="KW-1133">Transmembrane helix</keyword>
<evidence type="ECO:0000313" key="3">
    <source>
        <dbReference type="Proteomes" id="UP001324634"/>
    </source>
</evidence>